<evidence type="ECO:0000313" key="1">
    <source>
        <dbReference type="EMBL" id="BDI32696.1"/>
    </source>
</evidence>
<dbReference type="RefSeq" id="WP_119319600.1">
    <property type="nucleotide sequence ID" value="NZ_AP025739.1"/>
</dbReference>
<name>A0A402CQM7_9BACT</name>
<evidence type="ECO:0000313" key="2">
    <source>
        <dbReference type="Proteomes" id="UP000287394"/>
    </source>
</evidence>
<dbReference type="OrthoDB" id="517705at2"/>
<gene>
    <name evidence="1" type="ORF">CCAX7_47470</name>
</gene>
<organism evidence="1 2">
    <name type="scientific">Capsulimonas corticalis</name>
    <dbReference type="NCBI Taxonomy" id="2219043"/>
    <lineage>
        <taxon>Bacteria</taxon>
        <taxon>Bacillati</taxon>
        <taxon>Armatimonadota</taxon>
        <taxon>Armatimonadia</taxon>
        <taxon>Capsulimonadales</taxon>
        <taxon>Capsulimonadaceae</taxon>
        <taxon>Capsulimonas</taxon>
    </lineage>
</organism>
<dbReference type="Pfam" id="PF03693">
    <property type="entry name" value="ParD_antitoxin"/>
    <property type="match status" value="1"/>
</dbReference>
<dbReference type="InterPro" id="IPR038296">
    <property type="entry name" value="ParD_sf"/>
</dbReference>
<accession>A0A402CQM7</accession>
<dbReference type="AlphaFoldDB" id="A0A402CQM7"/>
<reference evidence="1 2" key="1">
    <citation type="journal article" date="2019" name="Int. J. Syst. Evol. Microbiol.">
        <title>Capsulimonas corticalis gen. nov., sp. nov., an aerobic capsulated bacterium, of a novel bacterial order, Capsulimonadales ord. nov., of the class Armatimonadia of the phylum Armatimonadetes.</title>
        <authorList>
            <person name="Li J."/>
            <person name="Kudo C."/>
            <person name="Tonouchi A."/>
        </authorList>
    </citation>
    <scope>NUCLEOTIDE SEQUENCE [LARGE SCALE GENOMIC DNA]</scope>
    <source>
        <strain evidence="1 2">AX-7</strain>
    </source>
</reference>
<protein>
    <submittedName>
        <fullName evidence="1">Uncharacterized protein</fullName>
    </submittedName>
</protein>
<dbReference type="InterPro" id="IPR022789">
    <property type="entry name" value="ParD"/>
</dbReference>
<dbReference type="Gene3D" id="6.10.10.120">
    <property type="entry name" value="Antitoxin ParD1-like"/>
    <property type="match status" value="1"/>
</dbReference>
<dbReference type="Proteomes" id="UP000287394">
    <property type="component" value="Chromosome"/>
</dbReference>
<sequence length="85" mass="9363">MSISLTPEQEAIVQDRLASGRYASAEDVITDALFHLNQTDEEYIAWVRREVTAGAEELTAGASAPLEPLDVLLAEARARYHPKSH</sequence>
<proteinExistence type="predicted"/>
<dbReference type="KEGG" id="ccot:CCAX7_47470"/>
<keyword evidence="2" id="KW-1185">Reference proteome</keyword>
<dbReference type="EMBL" id="AP025739">
    <property type="protein sequence ID" value="BDI32696.1"/>
    <property type="molecule type" value="Genomic_DNA"/>
</dbReference>